<reference evidence="10 11" key="1">
    <citation type="submission" date="2025-04" db="UniProtKB">
        <authorList>
            <consortium name="RefSeq"/>
        </authorList>
    </citation>
    <scope>IDENTIFICATION</scope>
    <source>
        <strain evidence="10 11">USDA-PBARC FA_bdor</strain>
        <tissue evidence="10 11">Whole organism</tissue>
    </source>
</reference>
<keyword evidence="9" id="KW-1185">Reference proteome</keyword>
<comment type="subcellular location">
    <subcellularLocation>
        <location evidence="1">Mitochondrion</location>
    </subcellularLocation>
</comment>
<dbReference type="RefSeq" id="XP_011297030.1">
    <property type="nucleotide sequence ID" value="XM_011298728.1"/>
</dbReference>
<accession>A0A9R1TUA3</accession>
<dbReference type="Proteomes" id="UP000694866">
    <property type="component" value="Unplaced"/>
</dbReference>
<dbReference type="GO" id="GO:0005762">
    <property type="term" value="C:mitochondrial large ribosomal subunit"/>
    <property type="evidence" value="ECO:0007669"/>
    <property type="project" value="TreeGrafter"/>
</dbReference>
<evidence type="ECO:0000313" key="11">
    <source>
        <dbReference type="RefSeq" id="XP_011297030.1"/>
    </source>
</evidence>
<gene>
    <name evidence="10 11" type="primary">mRpL51</name>
</gene>
<evidence type="ECO:0000256" key="4">
    <source>
        <dbReference type="ARBA" id="ARBA00022980"/>
    </source>
</evidence>
<dbReference type="AlphaFoldDB" id="A0A9R1STU2"/>
<dbReference type="GO" id="GO:0006412">
    <property type="term" value="P:translation"/>
    <property type="evidence" value="ECO:0007669"/>
    <property type="project" value="TreeGrafter"/>
</dbReference>
<keyword evidence="3" id="KW-0809">Transit peptide</keyword>
<evidence type="ECO:0000256" key="8">
    <source>
        <dbReference type="ARBA" id="ARBA00035419"/>
    </source>
</evidence>
<evidence type="ECO:0000256" key="7">
    <source>
        <dbReference type="ARBA" id="ARBA00035182"/>
    </source>
</evidence>
<comment type="similarity">
    <text evidence="2">Belongs to the mitochondrion-specific ribosomal protein mL51 family.</text>
</comment>
<evidence type="ECO:0000313" key="9">
    <source>
        <dbReference type="Proteomes" id="UP000694866"/>
    </source>
</evidence>
<sequence length="161" mass="19398">MSWIRSKIIPVTSWVPQVTQVRFRYFEESRAKGPLVRRFGYSDPINIRGLLPREDERRIRQLPIYRPKDRWSVRRALFGQNDYVDILGDDSLNPTRIQYITPSWLRGVKGNEMQLLIRKKKIFSKGIFPISNPTRWNDINKQIKFLYKFLNRKTKTFIKMH</sequence>
<dbReference type="PANTHER" id="PTHR13409">
    <property type="entry name" value="MITOCHONDRIAL 39S RIBOSOMAL PROTEIN L51"/>
    <property type="match status" value="1"/>
</dbReference>
<dbReference type="GO" id="GO:0003735">
    <property type="term" value="F:structural constituent of ribosome"/>
    <property type="evidence" value="ECO:0007669"/>
    <property type="project" value="InterPro"/>
</dbReference>
<accession>A0A9R1STU2</accession>
<dbReference type="GeneID" id="105262877"/>
<evidence type="ECO:0000256" key="2">
    <source>
        <dbReference type="ARBA" id="ARBA00010972"/>
    </source>
</evidence>
<dbReference type="PANTHER" id="PTHR13409:SF0">
    <property type="entry name" value="LARGE RIBOSOMAL SUBUNIT PROTEIN ML51"/>
    <property type="match status" value="1"/>
</dbReference>
<dbReference type="InterPro" id="IPR019373">
    <property type="entry name" value="Ribosomal_mL51"/>
</dbReference>
<evidence type="ECO:0000256" key="6">
    <source>
        <dbReference type="ARBA" id="ARBA00023274"/>
    </source>
</evidence>
<dbReference type="RefSeq" id="XP_011297029.1">
    <property type="nucleotide sequence ID" value="XM_011298727.1"/>
</dbReference>
<evidence type="ECO:0000256" key="5">
    <source>
        <dbReference type="ARBA" id="ARBA00023128"/>
    </source>
</evidence>
<evidence type="ECO:0000256" key="1">
    <source>
        <dbReference type="ARBA" id="ARBA00004173"/>
    </source>
</evidence>
<evidence type="ECO:0000313" key="10">
    <source>
        <dbReference type="RefSeq" id="XP_011297029.1"/>
    </source>
</evidence>
<evidence type="ECO:0000256" key="3">
    <source>
        <dbReference type="ARBA" id="ARBA00022946"/>
    </source>
</evidence>
<proteinExistence type="inferred from homology"/>
<keyword evidence="5" id="KW-0496">Mitochondrion</keyword>
<keyword evidence="4 10" id="KW-0689">Ribosomal protein</keyword>
<name>A0A9R1STU2_9HYME</name>
<organism evidence="9 11">
    <name type="scientific">Fopius arisanus</name>
    <dbReference type="NCBI Taxonomy" id="64838"/>
    <lineage>
        <taxon>Eukaryota</taxon>
        <taxon>Metazoa</taxon>
        <taxon>Ecdysozoa</taxon>
        <taxon>Arthropoda</taxon>
        <taxon>Hexapoda</taxon>
        <taxon>Insecta</taxon>
        <taxon>Pterygota</taxon>
        <taxon>Neoptera</taxon>
        <taxon>Endopterygota</taxon>
        <taxon>Hymenoptera</taxon>
        <taxon>Apocrita</taxon>
        <taxon>Ichneumonoidea</taxon>
        <taxon>Braconidae</taxon>
        <taxon>Opiinae</taxon>
        <taxon>Fopius</taxon>
    </lineage>
</organism>
<dbReference type="OrthoDB" id="10059330at2759"/>
<dbReference type="KEGG" id="fas:105262877"/>
<dbReference type="Pfam" id="PF10244">
    <property type="entry name" value="MRP-L51"/>
    <property type="match status" value="1"/>
</dbReference>
<keyword evidence="6" id="KW-0687">Ribonucleoprotein</keyword>
<protein>
    <recommendedName>
        <fullName evidence="7">Large ribosomal subunit protein mL51</fullName>
    </recommendedName>
    <alternativeName>
        <fullName evidence="8">39S ribosomal protein L51, mitochondrial</fullName>
    </alternativeName>
</protein>
<dbReference type="CTD" id="51258"/>